<dbReference type="InterPro" id="IPR039646">
    <property type="entry name" value="ZNHIT2"/>
</dbReference>
<dbReference type="PANTHER" id="PTHR15555">
    <property type="entry name" value="ZINC FINGER HIT DOMAIN CONTAINING PROTEIN 2 PROTEIN FON -RELATED"/>
    <property type="match status" value="1"/>
</dbReference>
<dbReference type="PANTHER" id="PTHR15555:SF0">
    <property type="entry name" value="ZINC FINGER HIT DOMAIN-CONTAINING PROTEIN 2"/>
    <property type="match status" value="1"/>
</dbReference>
<dbReference type="Proteomes" id="UP000694569">
    <property type="component" value="Unplaced"/>
</dbReference>
<feature type="region of interest" description="Disordered" evidence="1">
    <location>
        <begin position="70"/>
        <end position="91"/>
    </location>
</feature>
<keyword evidence="4" id="KW-1185">Reference proteome</keyword>
<dbReference type="CDD" id="cd23024">
    <property type="entry name" value="zf-HIT_ZNHIT2-3"/>
    <property type="match status" value="1"/>
</dbReference>
<dbReference type="InterPro" id="IPR007529">
    <property type="entry name" value="Znf_HIT"/>
</dbReference>
<evidence type="ECO:0000313" key="3">
    <source>
        <dbReference type="Ensembl" id="ENSLLEP00000047041.1"/>
    </source>
</evidence>
<dbReference type="Gene3D" id="3.30.60.190">
    <property type="match status" value="1"/>
</dbReference>
<reference evidence="3" key="2">
    <citation type="submission" date="2025-09" db="UniProtKB">
        <authorList>
            <consortium name="Ensembl"/>
        </authorList>
    </citation>
    <scope>IDENTIFICATION</scope>
</reference>
<dbReference type="Pfam" id="PF04438">
    <property type="entry name" value="zf-HIT"/>
    <property type="match status" value="1"/>
</dbReference>
<reference evidence="3" key="1">
    <citation type="submission" date="2025-08" db="UniProtKB">
        <authorList>
            <consortium name="Ensembl"/>
        </authorList>
    </citation>
    <scope>IDENTIFICATION</scope>
</reference>
<dbReference type="OrthoDB" id="10005492at2759"/>
<dbReference type="SUPFAM" id="SSF144232">
    <property type="entry name" value="HIT/MYND zinc finger-like"/>
    <property type="match status" value="1"/>
</dbReference>
<name>A0A8C5WLN3_9ANUR</name>
<evidence type="ECO:0000256" key="1">
    <source>
        <dbReference type="SAM" id="MobiDB-lite"/>
    </source>
</evidence>
<dbReference type="AlphaFoldDB" id="A0A8C5WLN3"/>
<evidence type="ECO:0000313" key="4">
    <source>
        <dbReference type="Proteomes" id="UP000694569"/>
    </source>
</evidence>
<evidence type="ECO:0000259" key="2">
    <source>
        <dbReference type="Pfam" id="PF04438"/>
    </source>
</evidence>
<dbReference type="Ensembl" id="ENSLLET00000048892.1">
    <property type="protein sequence ID" value="ENSLLEP00000047041.1"/>
    <property type="gene ID" value="ENSLLEG00000029752.1"/>
</dbReference>
<organism evidence="3 4">
    <name type="scientific">Leptobrachium leishanense</name>
    <name type="common">Leishan spiny toad</name>
    <dbReference type="NCBI Taxonomy" id="445787"/>
    <lineage>
        <taxon>Eukaryota</taxon>
        <taxon>Metazoa</taxon>
        <taxon>Chordata</taxon>
        <taxon>Craniata</taxon>
        <taxon>Vertebrata</taxon>
        <taxon>Euteleostomi</taxon>
        <taxon>Amphibia</taxon>
        <taxon>Batrachia</taxon>
        <taxon>Anura</taxon>
        <taxon>Pelobatoidea</taxon>
        <taxon>Megophryidae</taxon>
        <taxon>Leptobrachium</taxon>
    </lineage>
</organism>
<feature type="domain" description="HIT-type" evidence="2">
    <location>
        <begin position="27"/>
        <end position="43"/>
    </location>
</feature>
<accession>A0A8C5WLN3</accession>
<proteinExistence type="predicted"/>
<protein>
    <recommendedName>
        <fullName evidence="2">HIT-type domain-containing protein</fullName>
    </recommendedName>
</protein>
<sequence>MAARSPVLLVPTRGVSPAGEESVDDGYTCPRCNMPYCSLACYRGPGTRPAPRTSTESPCCESCGRRRRLGRTGGRPGGHPPSMCGGGSPVESHSEIGALLPEWTPWWATAKRTKKTNCVIMELPPEGKSDKNHENCHLQEENYPQAPECGSGLPFAVAKFNPESHSGIPPGRLTSLCRSPSPMVRFSVVNALYGYAFSLQRHHGDLSDEDILLDFIGTLLYISGGLGSTIIYNFASHALQSAIRAASDPMSGGDQVGACSAMEATSQILEGDGSNTYSLAALTHTSRILEKAQKLLSEDKQTRRRVFNAKKKCLFPAAWVNDNSECLPTLSKAVKQEHEQHLQYINGLTKITTGLQKRGTVEPLPPKK</sequence>